<feature type="domain" description="Acyltransferase 3" evidence="3">
    <location>
        <begin position="34"/>
        <end position="330"/>
    </location>
</feature>
<keyword evidence="2" id="KW-1133">Transmembrane helix</keyword>
<keyword evidence="2" id="KW-0812">Transmembrane</keyword>
<name>A0A1H5WEW4_9ACTN</name>
<dbReference type="OrthoDB" id="6623990at2"/>
<dbReference type="InterPro" id="IPR052734">
    <property type="entry name" value="Nod_factor_acetyltransferase"/>
</dbReference>
<dbReference type="AlphaFoldDB" id="A0A1H5WEW4"/>
<dbReference type="InterPro" id="IPR002656">
    <property type="entry name" value="Acyl_transf_3_dom"/>
</dbReference>
<dbReference type="Pfam" id="PF01757">
    <property type="entry name" value="Acyl_transf_3"/>
    <property type="match status" value="1"/>
</dbReference>
<gene>
    <name evidence="4" type="ORF">SAMN04489712_102697</name>
</gene>
<dbReference type="RefSeq" id="WP_103936912.1">
    <property type="nucleotide sequence ID" value="NZ_FNVO01000002.1"/>
</dbReference>
<evidence type="ECO:0000313" key="5">
    <source>
        <dbReference type="Proteomes" id="UP000236723"/>
    </source>
</evidence>
<evidence type="ECO:0000313" key="4">
    <source>
        <dbReference type="EMBL" id="SEF98002.1"/>
    </source>
</evidence>
<evidence type="ECO:0000259" key="3">
    <source>
        <dbReference type="Pfam" id="PF01757"/>
    </source>
</evidence>
<feature type="region of interest" description="Disordered" evidence="1">
    <location>
        <begin position="1"/>
        <end position="24"/>
    </location>
</feature>
<feature type="transmembrane region" description="Helical" evidence="2">
    <location>
        <begin position="35"/>
        <end position="53"/>
    </location>
</feature>
<feature type="transmembrane region" description="Helical" evidence="2">
    <location>
        <begin position="281"/>
        <end position="300"/>
    </location>
</feature>
<dbReference type="PANTHER" id="PTHR37312">
    <property type="entry name" value="MEMBRANE-BOUND ACYLTRANSFERASE YKRP-RELATED"/>
    <property type="match status" value="1"/>
</dbReference>
<dbReference type="PANTHER" id="PTHR37312:SF1">
    <property type="entry name" value="MEMBRANE-BOUND ACYLTRANSFERASE YKRP-RELATED"/>
    <property type="match status" value="1"/>
</dbReference>
<organism evidence="4 5">
    <name type="scientific">Thermomonospora echinospora</name>
    <dbReference type="NCBI Taxonomy" id="1992"/>
    <lineage>
        <taxon>Bacteria</taxon>
        <taxon>Bacillati</taxon>
        <taxon>Actinomycetota</taxon>
        <taxon>Actinomycetes</taxon>
        <taxon>Streptosporangiales</taxon>
        <taxon>Thermomonosporaceae</taxon>
        <taxon>Thermomonospora</taxon>
    </lineage>
</organism>
<feature type="transmembrane region" description="Helical" evidence="2">
    <location>
        <begin position="98"/>
        <end position="118"/>
    </location>
</feature>
<accession>A0A1H5WEW4</accession>
<proteinExistence type="predicted"/>
<feature type="transmembrane region" description="Helical" evidence="2">
    <location>
        <begin position="210"/>
        <end position="229"/>
    </location>
</feature>
<keyword evidence="5" id="KW-1185">Reference proteome</keyword>
<sequence length="374" mass="41125">MAIATEHATEHAAESTAEPARAPAKTAARPARDPFFDNAKFLAIVLVVVFHAVEGLRDVPAVRAAYVFVYMFHMPVFIVLTGYLSQRFTFSPGRTRKLVTTLVVPYVIFEIGYSVYFWSRSGGKPLDISLLRSSYLMWFLMALFLWRLSTPLWQQIRWPLGFAVGISLLSFMTELPPELTLQRTLGLLPFYVLGLMLRPEHFAPLKRPRARVLGAVTLLVAFAGAATVGRDLPHKWVYWNHGHEALGLDNVSGTLMRAAMLVAAMVLVAAFLAVVPARRTWFTALGSATLYAYLLHGFGVQGLKALGVYDVEWLHTVPGAVVLAAGAAVAGTLLCSGPVVRATRWLVEPRIPWIFPPPSAGHGPAMRPRAGTEH</sequence>
<dbReference type="EMBL" id="FNVO01000002">
    <property type="protein sequence ID" value="SEF98002.1"/>
    <property type="molecule type" value="Genomic_DNA"/>
</dbReference>
<feature type="compositionally biased region" description="Low complexity" evidence="1">
    <location>
        <begin position="14"/>
        <end position="24"/>
    </location>
</feature>
<evidence type="ECO:0000256" key="2">
    <source>
        <dbReference type="SAM" id="Phobius"/>
    </source>
</evidence>
<feature type="transmembrane region" description="Helical" evidence="2">
    <location>
        <begin position="130"/>
        <end position="149"/>
    </location>
</feature>
<feature type="transmembrane region" description="Helical" evidence="2">
    <location>
        <begin position="65"/>
        <end position="86"/>
    </location>
</feature>
<dbReference type="GO" id="GO:0016747">
    <property type="term" value="F:acyltransferase activity, transferring groups other than amino-acyl groups"/>
    <property type="evidence" value="ECO:0007669"/>
    <property type="project" value="InterPro"/>
</dbReference>
<keyword evidence="2" id="KW-0472">Membrane</keyword>
<dbReference type="Proteomes" id="UP000236723">
    <property type="component" value="Unassembled WGS sequence"/>
</dbReference>
<protein>
    <submittedName>
        <fullName evidence="4">Fucose 4-O-acetylase</fullName>
    </submittedName>
</protein>
<feature type="transmembrane region" description="Helical" evidence="2">
    <location>
        <begin position="320"/>
        <end position="340"/>
    </location>
</feature>
<reference evidence="5" key="1">
    <citation type="submission" date="2016-10" db="EMBL/GenBank/DDBJ databases">
        <authorList>
            <person name="Varghese N."/>
            <person name="Submissions S."/>
        </authorList>
    </citation>
    <scope>NUCLEOTIDE SEQUENCE [LARGE SCALE GENOMIC DNA]</scope>
    <source>
        <strain evidence="5">DSM 43163</strain>
    </source>
</reference>
<evidence type="ECO:0000256" key="1">
    <source>
        <dbReference type="SAM" id="MobiDB-lite"/>
    </source>
</evidence>
<feature type="transmembrane region" description="Helical" evidence="2">
    <location>
        <begin position="255"/>
        <end position="274"/>
    </location>
</feature>